<protein>
    <submittedName>
        <fullName evidence="2">Uncharacterized protein</fullName>
    </submittedName>
</protein>
<evidence type="ECO:0000313" key="3">
    <source>
        <dbReference type="Proteomes" id="UP000009399"/>
    </source>
</evidence>
<reference evidence="2 3" key="1">
    <citation type="journal article" date="2013" name="Genome Announc.">
        <title>Complete Genome Sequence of Mycoplasma hyorhinis Strain SK76.</title>
        <authorList>
            <person name="Goodison S."/>
            <person name="Urquidi V."/>
            <person name="Kumar D."/>
            <person name="Reyes L."/>
            <person name="Rosser C.J."/>
        </authorList>
    </citation>
    <scope>NUCLEOTIDE SEQUENCE [LARGE SCALE GENOMIC DNA]</scope>
    <source>
        <strain evidence="2 3">SK76</strain>
    </source>
</reference>
<evidence type="ECO:0000256" key="1">
    <source>
        <dbReference type="SAM" id="Coils"/>
    </source>
</evidence>
<dbReference type="RefSeq" id="WP_015083972.1">
    <property type="nucleotide sequence ID" value="NC_019552.1"/>
</dbReference>
<dbReference type="KEGG" id="mhs:MOS_012"/>
<gene>
    <name evidence="2" type="ORF">MOS_012</name>
</gene>
<evidence type="ECO:0000313" key="2">
    <source>
        <dbReference type="EMBL" id="AFX73946.1"/>
    </source>
</evidence>
<proteinExistence type="predicted"/>
<organism evidence="2 3">
    <name type="scientific">Mesomycoplasma hyorhinis SK76</name>
    <dbReference type="NCBI Taxonomy" id="1118964"/>
    <lineage>
        <taxon>Bacteria</taxon>
        <taxon>Bacillati</taxon>
        <taxon>Mycoplasmatota</taxon>
        <taxon>Mycoplasmoidales</taxon>
        <taxon>Metamycoplasmataceae</taxon>
        <taxon>Mesomycoplasma</taxon>
    </lineage>
</organism>
<dbReference type="Proteomes" id="UP000009399">
    <property type="component" value="Chromosome"/>
</dbReference>
<feature type="coiled-coil region" evidence="1">
    <location>
        <begin position="386"/>
        <end position="413"/>
    </location>
</feature>
<sequence length="728" mass="89155">MKSNDDLQKLGLFFFQINNKNFDHFTFNFLKGEDTLIYSSDEQLWNKFKQILTKSVNYNGIIFNDGEILDNLKNKNKFYFNFLSKNDFEKYKDYSIFNFLKQRFAAETNSECLKQKYILEKKYLQEKHINFELAFFEQQNYSKLLNLIIEKLDKEIDESSFSESNFLYVLKKIWILIWQFKSSYFQYYQEKIDDLIKFEKPYLNFISKLDKNLVSLNSVVDIYYLEHYKHNNILKNPNNNELDNELESKALKYRFISKWIKKKKVLKKKNTIYYFLKKLIISDIKEASQDARFDKNKLIKVYFILNKKFLKLWKYKFIFNSKNSFDLITFYDYWYSWLHTNFAKIVDNPKSDKTRWVKSFFDVNFKTSYWSYKTFLANLLDKFSQWKIKNKEKRELENQIAKQKEEIREKFQNSHTYWTYLNSLYEQKSTQNWIKDSIIKNFKLHSSIREENEDKLKRIKKILFELVKKHTDTFADLEFINSFCKETFENIQNREIKSSHKNNILNNKYFYNFILEKEIISFCEKNNFNHGVLFKKYKELNEEQKINLECSISQWFHYEFYFLNTSNFYFEPNSFIDHFLRFKKQNQSLIIFSNKFLKPQFLNFLFIEKNKIIESFVNNDYKPEFETTFANYFFNHHDFDLDLLKDLPTKKYDEFYYQNVEFSGFNKIKNIWEEWSDKIQEEKSQTILNLQKTLEKGDYPIAEDDIFISDIKIQKPKLDINLKEKNGK</sequence>
<dbReference type="EMBL" id="CP003914">
    <property type="protein sequence ID" value="AFX73946.1"/>
    <property type="molecule type" value="Genomic_DNA"/>
</dbReference>
<keyword evidence="1" id="KW-0175">Coiled coil</keyword>
<name>A0AAI8FDH2_MESHY</name>
<dbReference type="AlphaFoldDB" id="A0AAI8FDH2"/>
<accession>A0AAI8FDH2</accession>